<feature type="disulfide bond" evidence="15">
    <location>
        <begin position="501"/>
        <end position="513"/>
    </location>
</feature>
<evidence type="ECO:0000313" key="20">
    <source>
        <dbReference type="Proteomes" id="UP001591681"/>
    </source>
</evidence>
<dbReference type="FunFam" id="2.10.25.10:FF:000072">
    <property type="entry name" value="Low-density lipoprotein receptor-related protein 1B"/>
    <property type="match status" value="1"/>
</dbReference>
<dbReference type="GO" id="GO:0006897">
    <property type="term" value="P:endocytosis"/>
    <property type="evidence" value="ECO:0007669"/>
    <property type="project" value="UniProtKB-KW"/>
</dbReference>
<dbReference type="SMART" id="SM00192">
    <property type="entry name" value="LDLa"/>
    <property type="match status" value="10"/>
</dbReference>
<dbReference type="FunFam" id="4.10.400.10:FF:000015">
    <property type="entry name" value="Low-density lipoprotein receptor-related protein 1"/>
    <property type="match status" value="1"/>
</dbReference>
<dbReference type="CDD" id="cd00054">
    <property type="entry name" value="EGF_CA"/>
    <property type="match status" value="1"/>
</dbReference>
<dbReference type="InterPro" id="IPR001881">
    <property type="entry name" value="EGF-like_Ca-bd_dom"/>
</dbReference>
<feature type="disulfide bond" evidence="15">
    <location>
        <begin position="383"/>
        <end position="401"/>
    </location>
</feature>
<accession>A0ABD1J1D3</accession>
<dbReference type="InterPro" id="IPR051221">
    <property type="entry name" value="LDLR-related"/>
</dbReference>
<comment type="subcellular location">
    <subcellularLocation>
        <location evidence="1">Membrane</location>
        <topology evidence="1">Single-pass type I membrane protein</topology>
    </subcellularLocation>
</comment>
<dbReference type="GO" id="GO:0016020">
    <property type="term" value="C:membrane"/>
    <property type="evidence" value="ECO:0007669"/>
    <property type="project" value="UniProtKB-SubCell"/>
</dbReference>
<protein>
    <recommendedName>
        <fullName evidence="18">EGF-like domain-containing protein</fullName>
    </recommendedName>
</protein>
<evidence type="ECO:0000256" key="8">
    <source>
        <dbReference type="ARBA" id="ARBA00022837"/>
    </source>
</evidence>
<dbReference type="InterPro" id="IPR002172">
    <property type="entry name" value="LDrepeatLR_classA_rpt"/>
</dbReference>
<evidence type="ECO:0000256" key="4">
    <source>
        <dbReference type="ARBA" id="ARBA00022583"/>
    </source>
</evidence>
<evidence type="ECO:0000256" key="13">
    <source>
        <dbReference type="ARBA" id="ARBA00023180"/>
    </source>
</evidence>
<dbReference type="FunFam" id="4.10.400.10:FF:000009">
    <property type="entry name" value="Low-density lipoprotein receptor-related protein 1"/>
    <property type="match status" value="1"/>
</dbReference>
<dbReference type="InterPro" id="IPR026823">
    <property type="entry name" value="cEGF"/>
</dbReference>
<feature type="disulfide bond" evidence="15">
    <location>
        <begin position="247"/>
        <end position="259"/>
    </location>
</feature>
<feature type="compositionally biased region" description="Basic and acidic residues" evidence="17">
    <location>
        <begin position="937"/>
        <end position="951"/>
    </location>
</feature>
<dbReference type="InterPro" id="IPR032485">
    <property type="entry name" value="LRP1-like_beta_prop"/>
</dbReference>
<dbReference type="Proteomes" id="UP001591681">
    <property type="component" value="Unassembled WGS sequence"/>
</dbReference>
<evidence type="ECO:0000256" key="9">
    <source>
        <dbReference type="ARBA" id="ARBA00022989"/>
    </source>
</evidence>
<dbReference type="PANTHER" id="PTHR22722">
    <property type="entry name" value="LOW-DENSITY LIPOPROTEIN RECEPTOR-RELATED PROTEIN 2-RELATED"/>
    <property type="match status" value="1"/>
</dbReference>
<keyword evidence="12" id="KW-0675">Receptor</keyword>
<evidence type="ECO:0000256" key="5">
    <source>
        <dbReference type="ARBA" id="ARBA00022692"/>
    </source>
</evidence>
<dbReference type="SUPFAM" id="SSF63825">
    <property type="entry name" value="YWTD domain"/>
    <property type="match status" value="2"/>
</dbReference>
<sequence length="1262" mass="140224">MRSTLAGNNIKVIVGTDIFTPNGLTIDHKAEKLYFSDGSLGKIERCEYDGSNRQVIVRSAPGTFFGLAIYGDYIFWSDWARRAVLRSNKFTGGETKVLRADIPHQPMGIIAVAKDTSNCEMSPCRVQNGGCGDLCHLTPSGVVNCSCRGERLLLDDNRCVSENSSCNIHAEFECGNGECIDYQLTCDGIAHCKDKSDEKMQYCDNRSCRRGFRPCYNRRCVANSRFCDGTDDCGDNSDEAFCNNVTCASSETSCQDGSCIPSTAWCNQVIDCVDASDEKNCNNSECSDFFRLGAAEQGFVSCNSTSLCVHPSWICDGANDCGDYADETNCQVSQGSRCEEGHFACPSGNCISSVWLCDGQKDCEDGADEFQCDSSCLWNQFACSKNKCIAKQWLCDGEDDCGDGVDESEEMCGSVTCAPGLFNCPGSYACVPKRWLCDGERDCPDGSDELAAAGCAPNNTCDENSFRCWNKACIPKRFVCDHDNDCGDGSDESVECVYRSCGPEEFRCADGRCLLSAQWECDGHPDCPDHSDELPRNLKCLAAESLCNGSFFMCSNGRCIAESSLCDQKDDCGDRSDERNCNLNECLNRRISGCTQDCQDLPVGYKCKCWPGFRLKNDGKTCVDIDECTSTLPCSQTCVNTYGSYKCLCVDGYEPSRTNPDSCKSISAEEPFLILADHHEIRKLSIDGSNYTLLKQGLNNIISIDFDYRKEFIYWIDSTRPSGRKINRMRLNGSDLKIVHRTAVPSSLAVDWIGKNLYWCDVERKTLEVSKSNGLYPTVLVSSGLKNPTDIALDSQMGYVFWIDCCESSHIGRVGMDGSGQVVIIDREIYSPSALAIDYTNKRLYWADDSHILFANMDGTHRHKVPHEHIQSVIGLTLFEDYIYWTDGKSKSLRRAQKTTGERGIELLNSWQAIESITVYHPLRQPEVHPTPITKTGRMEKGKTGAKREGDSMSPLKKKPMVTMPKEDIDDAIASAVKMALQEQQNALNLLIQAAVKDAISSILIPQLNELKMQMTNAETTLGMLAQDVDSSQKNIQNNTTKIDSLQAALRASKHQVTALHLEVNDLKKKLTQMEDHGRMSNLRLVGLKEGEEGSNAIAFLATHLPKWIPSLKGRHICIERAHRVYSPKQEQNTRPRTLIFRLLDYGDRQAILKGARLQQIKHENQDLLFFPDYSQETTSKRKAFTPLYKKMASAGLQPFLRYPAQLKITYRGRSLEFGSPHEAEDFLRDLQVPSIATVHAATPELDPATEAMDDTPQKTTS</sequence>
<comment type="caution">
    <text evidence="14">Lacks conserved residue(s) required for the propagation of feature annotation.</text>
</comment>
<feature type="disulfide bond" evidence="15">
    <location>
        <begin position="461"/>
        <end position="473"/>
    </location>
</feature>
<dbReference type="PROSITE" id="PS00010">
    <property type="entry name" value="ASX_HYDROXYL"/>
    <property type="match status" value="1"/>
</dbReference>
<keyword evidence="11 14" id="KW-1015">Disulfide bond</keyword>
<dbReference type="PROSITE" id="PS01187">
    <property type="entry name" value="EGF_CA"/>
    <property type="match status" value="1"/>
</dbReference>
<feature type="disulfide bond" evidence="15">
    <location>
        <begin position="338"/>
        <end position="350"/>
    </location>
</feature>
<dbReference type="EMBL" id="JBHFQA010000020">
    <property type="protein sequence ID" value="KAL2080999.1"/>
    <property type="molecule type" value="Genomic_DNA"/>
</dbReference>
<keyword evidence="20" id="KW-1185">Reference proteome</keyword>
<feature type="region of interest" description="Disordered" evidence="17">
    <location>
        <begin position="1242"/>
        <end position="1262"/>
    </location>
</feature>
<dbReference type="SMART" id="SM00179">
    <property type="entry name" value="EGF_CA"/>
    <property type="match status" value="2"/>
</dbReference>
<keyword evidence="10" id="KW-0472">Membrane</keyword>
<evidence type="ECO:0000313" key="19">
    <source>
        <dbReference type="EMBL" id="KAL2080999.1"/>
    </source>
</evidence>
<dbReference type="Pfam" id="PF00057">
    <property type="entry name" value="Ldl_recept_a"/>
    <property type="match status" value="10"/>
</dbReference>
<dbReference type="SMART" id="SM00135">
    <property type="entry name" value="LY"/>
    <property type="match status" value="7"/>
</dbReference>
<dbReference type="PROSITE" id="PS01209">
    <property type="entry name" value="LDLRA_1"/>
    <property type="match status" value="5"/>
</dbReference>
<feature type="disulfide bond" evidence="15">
    <location>
        <begin position="266"/>
        <end position="281"/>
    </location>
</feature>
<dbReference type="Gene3D" id="3.30.70.1820">
    <property type="entry name" value="L1 transposable element, RRM domain"/>
    <property type="match status" value="1"/>
</dbReference>
<dbReference type="PRINTS" id="PR00261">
    <property type="entry name" value="LDLRECEPTOR"/>
</dbReference>
<dbReference type="PANTHER" id="PTHR22722:SF5">
    <property type="entry name" value="LOW-DENSITY LIPOPROTEIN RECEPTOR-RELATED PROTEIN 1B"/>
    <property type="match status" value="1"/>
</dbReference>
<feature type="disulfide bond" evidence="15">
    <location>
        <begin position="208"/>
        <end position="220"/>
    </location>
</feature>
<dbReference type="FunFam" id="4.10.400.10:FF:000002">
    <property type="entry name" value="Low-density lipoprotein receptor-related protein 1"/>
    <property type="match status" value="1"/>
</dbReference>
<dbReference type="Pfam" id="PF12662">
    <property type="entry name" value="cEGF"/>
    <property type="match status" value="1"/>
</dbReference>
<dbReference type="Pfam" id="PF16472">
    <property type="entry name" value="DUF5050"/>
    <property type="match status" value="1"/>
</dbReference>
<evidence type="ECO:0000256" key="16">
    <source>
        <dbReference type="PROSITE-ProRule" id="PRU00461"/>
    </source>
</evidence>
<evidence type="ECO:0000256" key="2">
    <source>
        <dbReference type="ARBA" id="ARBA00009939"/>
    </source>
</evidence>
<feature type="domain" description="EGF-like" evidence="18">
    <location>
        <begin position="624"/>
        <end position="659"/>
    </location>
</feature>
<dbReference type="FunFam" id="4.10.400.10:FF:000005">
    <property type="entry name" value="low-density lipoprotein receptor-related protein 1B"/>
    <property type="match status" value="1"/>
</dbReference>
<dbReference type="InterPro" id="IPR000742">
    <property type="entry name" value="EGF"/>
</dbReference>
<dbReference type="SUPFAM" id="SSF57196">
    <property type="entry name" value="EGF/Laminin"/>
    <property type="match status" value="2"/>
</dbReference>
<feature type="disulfide bond" evidence="15">
    <location>
        <begin position="566"/>
        <end position="581"/>
    </location>
</feature>
<feature type="disulfide bond" evidence="15">
    <location>
        <begin position="357"/>
        <end position="372"/>
    </location>
</feature>
<feature type="disulfide bond" evidence="15">
    <location>
        <begin position="376"/>
        <end position="388"/>
    </location>
</feature>
<evidence type="ECO:0000256" key="7">
    <source>
        <dbReference type="ARBA" id="ARBA00022737"/>
    </source>
</evidence>
<feature type="disulfide bond" evidence="15">
    <location>
        <begin position="547"/>
        <end position="559"/>
    </location>
</feature>
<keyword evidence="8" id="KW-0106">Calcium</keyword>
<dbReference type="Gene3D" id="1.20.5.340">
    <property type="match status" value="1"/>
</dbReference>
<dbReference type="Gene3D" id="4.10.1220.10">
    <property type="entry name" value="EGF-type module"/>
    <property type="match status" value="1"/>
</dbReference>
<evidence type="ECO:0000256" key="11">
    <source>
        <dbReference type="ARBA" id="ARBA00023157"/>
    </source>
</evidence>
<comment type="caution">
    <text evidence="19">The sequence shown here is derived from an EMBL/GenBank/DDBJ whole genome shotgun (WGS) entry which is preliminary data.</text>
</comment>
<keyword evidence="13" id="KW-0325">Glycoprotein</keyword>
<dbReference type="AlphaFoldDB" id="A0ABD1J1D3"/>
<evidence type="ECO:0000256" key="3">
    <source>
        <dbReference type="ARBA" id="ARBA00022536"/>
    </source>
</evidence>
<dbReference type="FunFam" id="2.120.10.30:FF:000241">
    <property type="entry name" value="Low-density lipoprotein receptor-related protein 6"/>
    <property type="match status" value="2"/>
</dbReference>
<dbReference type="SUPFAM" id="SSF57424">
    <property type="entry name" value="LDL receptor-like module"/>
    <property type="match status" value="10"/>
</dbReference>
<feature type="disulfide bond" evidence="15">
    <location>
        <begin position="254"/>
        <end position="272"/>
    </location>
</feature>
<evidence type="ECO:0000256" key="1">
    <source>
        <dbReference type="ARBA" id="ARBA00004479"/>
    </source>
</evidence>
<feature type="disulfide bond" evidence="15">
    <location>
        <begin position="554"/>
        <end position="572"/>
    </location>
</feature>
<dbReference type="FunFam" id="4.10.400.10:FF:000018">
    <property type="entry name" value="Low-density lipoprotein receptor-related protein 1"/>
    <property type="match status" value="1"/>
</dbReference>
<dbReference type="InterPro" id="IPR018097">
    <property type="entry name" value="EGF_Ca-bd_CS"/>
</dbReference>
<dbReference type="Gene3D" id="2.120.10.30">
    <property type="entry name" value="TolB, C-terminal domain"/>
    <property type="match status" value="2"/>
</dbReference>
<evidence type="ECO:0000256" key="17">
    <source>
        <dbReference type="SAM" id="MobiDB-lite"/>
    </source>
</evidence>
<dbReference type="InterPro" id="IPR000033">
    <property type="entry name" value="LDLR_classB_rpt"/>
</dbReference>
<dbReference type="CDD" id="cd00112">
    <property type="entry name" value="LDLa"/>
    <property type="match status" value="10"/>
</dbReference>
<feature type="disulfide bond" evidence="15">
    <location>
        <begin position="215"/>
        <end position="233"/>
    </location>
</feature>
<dbReference type="InterPro" id="IPR036055">
    <property type="entry name" value="LDL_receptor-like_sf"/>
</dbReference>
<dbReference type="FunFam" id="4.10.400.10:FF:000073">
    <property type="entry name" value="Low-density lipoprotein receptor-related protein 1B"/>
    <property type="match status" value="1"/>
</dbReference>
<name>A0ABD1J1D3_9TELE</name>
<keyword evidence="5" id="KW-0812">Transmembrane</keyword>
<evidence type="ECO:0000256" key="14">
    <source>
        <dbReference type="PROSITE-ProRule" id="PRU00076"/>
    </source>
</evidence>
<feature type="disulfide bond" evidence="15">
    <location>
        <begin position="315"/>
        <end position="330"/>
    </location>
</feature>
<evidence type="ECO:0000256" key="6">
    <source>
        <dbReference type="ARBA" id="ARBA00022729"/>
    </source>
</evidence>
<feature type="repeat" description="LDL-receptor class B" evidence="16">
    <location>
        <begin position="755"/>
        <end position="797"/>
    </location>
</feature>
<dbReference type="InterPro" id="IPR000152">
    <property type="entry name" value="EGF-type_Asp/Asn_hydroxyl_site"/>
</dbReference>
<dbReference type="PROSITE" id="PS50026">
    <property type="entry name" value="EGF_3"/>
    <property type="match status" value="1"/>
</dbReference>
<keyword evidence="3 14" id="KW-0245">EGF-like domain</keyword>
<keyword evidence="6" id="KW-0732">Signal</keyword>
<feature type="disulfide bond" evidence="15">
    <location>
        <begin position="174"/>
        <end position="192"/>
    </location>
</feature>
<keyword evidence="7" id="KW-0677">Repeat</keyword>
<gene>
    <name evidence="19" type="ORF">ACEWY4_022852</name>
</gene>
<feature type="repeat" description="LDL-receptor class B" evidence="16">
    <location>
        <begin position="798"/>
        <end position="841"/>
    </location>
</feature>
<evidence type="ECO:0000256" key="12">
    <source>
        <dbReference type="ARBA" id="ARBA00023170"/>
    </source>
</evidence>
<feature type="disulfide bond" evidence="14">
    <location>
        <begin position="628"/>
        <end position="638"/>
    </location>
</feature>
<dbReference type="Gene3D" id="4.10.400.10">
    <property type="entry name" value="Low-density Lipoprotein Receptor"/>
    <property type="match status" value="9"/>
</dbReference>
<feature type="repeat" description="LDL-receptor class B" evidence="16">
    <location>
        <begin position="31"/>
        <end position="73"/>
    </location>
</feature>
<comment type="similarity">
    <text evidence="2">Belongs to the LDLR family.</text>
</comment>
<dbReference type="Gene3D" id="2.10.25.10">
    <property type="entry name" value="Laminin"/>
    <property type="match status" value="2"/>
</dbReference>
<dbReference type="PROSITE" id="PS01186">
    <property type="entry name" value="EGF_2"/>
    <property type="match status" value="1"/>
</dbReference>
<evidence type="ECO:0000256" key="15">
    <source>
        <dbReference type="PROSITE-ProRule" id="PRU00124"/>
    </source>
</evidence>
<keyword evidence="4" id="KW-0254">Endocytosis</keyword>
<proteinExistence type="inferred from homology"/>
<feature type="disulfide bond" evidence="15">
    <location>
        <begin position="468"/>
        <end position="486"/>
    </location>
</feature>
<organism evidence="19 20">
    <name type="scientific">Coilia grayii</name>
    <name type="common">Gray's grenadier anchovy</name>
    <dbReference type="NCBI Taxonomy" id="363190"/>
    <lineage>
        <taxon>Eukaryota</taxon>
        <taxon>Metazoa</taxon>
        <taxon>Chordata</taxon>
        <taxon>Craniata</taxon>
        <taxon>Vertebrata</taxon>
        <taxon>Euteleostomi</taxon>
        <taxon>Actinopterygii</taxon>
        <taxon>Neopterygii</taxon>
        <taxon>Teleostei</taxon>
        <taxon>Clupei</taxon>
        <taxon>Clupeiformes</taxon>
        <taxon>Clupeoidei</taxon>
        <taxon>Engraulidae</taxon>
        <taxon>Coilinae</taxon>
        <taxon>Coilia</taxon>
    </lineage>
</organism>
<reference evidence="19 20" key="1">
    <citation type="submission" date="2024-09" db="EMBL/GenBank/DDBJ databases">
        <title>A chromosome-level genome assembly of Gray's grenadier anchovy, Coilia grayii.</title>
        <authorList>
            <person name="Fu Z."/>
        </authorList>
    </citation>
    <scope>NUCLEOTIDE SEQUENCE [LARGE SCALE GENOMIC DNA]</scope>
    <source>
        <strain evidence="19">G4</strain>
        <tissue evidence="19">Muscle</tissue>
    </source>
</reference>
<feature type="region of interest" description="Disordered" evidence="17">
    <location>
        <begin position="927"/>
        <end position="959"/>
    </location>
</feature>
<keyword evidence="9" id="KW-1133">Transmembrane helix</keyword>
<dbReference type="PROSITE" id="PS50068">
    <property type="entry name" value="LDLRA_2"/>
    <property type="match status" value="10"/>
</dbReference>
<dbReference type="InterPro" id="IPR023415">
    <property type="entry name" value="LDLR_class-A_CS"/>
</dbReference>
<dbReference type="PROSITE" id="PS51120">
    <property type="entry name" value="LDLRB"/>
    <property type="match status" value="3"/>
</dbReference>
<evidence type="ECO:0000259" key="18">
    <source>
        <dbReference type="PROSITE" id="PS50026"/>
    </source>
</evidence>
<dbReference type="SMART" id="SM00181">
    <property type="entry name" value="EGF"/>
    <property type="match status" value="3"/>
</dbReference>
<dbReference type="InterPro" id="IPR011042">
    <property type="entry name" value="6-blade_b-propeller_TolB-like"/>
</dbReference>
<evidence type="ECO:0000256" key="10">
    <source>
        <dbReference type="ARBA" id="ARBA00023136"/>
    </source>
</evidence>
<feature type="disulfide bond" evidence="15">
    <location>
        <begin position="345"/>
        <end position="363"/>
    </location>
</feature>
<dbReference type="FunFam" id="4.10.400.10:FF:000022">
    <property type="entry name" value="LDL receptor related protein 1"/>
    <property type="match status" value="1"/>
</dbReference>
<feature type="disulfide bond" evidence="15">
    <location>
        <begin position="227"/>
        <end position="242"/>
    </location>
</feature>